<feature type="transmembrane region" description="Helical" evidence="1">
    <location>
        <begin position="51"/>
        <end position="72"/>
    </location>
</feature>
<dbReference type="Proteomes" id="UP000288102">
    <property type="component" value="Unassembled WGS sequence"/>
</dbReference>
<keyword evidence="1" id="KW-1133">Transmembrane helix</keyword>
<dbReference type="EMBL" id="QWDM01000016">
    <property type="protein sequence ID" value="RUT68546.1"/>
    <property type="molecule type" value="Genomic_DNA"/>
</dbReference>
<reference evidence="3" key="1">
    <citation type="journal article" date="2019" name="Syst. Appl. Microbiol.">
        <title>Flavobacterium circumlabens sp. nov. and Flavobacterium cupreum sp. nov., two psychrotrophic species isolated from Antarctic environmental samples.</title>
        <authorList>
            <person name="Kralova S."/>
            <person name="Busse H.-J."/>
            <person name="Svec P."/>
            <person name="Maslanova I."/>
            <person name="Stankova E."/>
            <person name="Bartak M."/>
            <person name="Sedlacek I."/>
        </authorList>
    </citation>
    <scope>NUCLEOTIDE SEQUENCE [LARGE SCALE GENOMIC DNA]</scope>
    <source>
        <strain evidence="3">CCM 8825</strain>
    </source>
</reference>
<evidence type="ECO:0000313" key="2">
    <source>
        <dbReference type="EMBL" id="RUT68546.1"/>
    </source>
</evidence>
<dbReference type="RefSeq" id="WP_127340212.1">
    <property type="nucleotide sequence ID" value="NZ_QWDM01000016.1"/>
</dbReference>
<dbReference type="OrthoDB" id="1377423at2"/>
<evidence type="ECO:0000256" key="1">
    <source>
        <dbReference type="SAM" id="Phobius"/>
    </source>
</evidence>
<gene>
    <name evidence="2" type="ORF">D0817_20695</name>
</gene>
<name>A0A434A2H5_9FLAO</name>
<proteinExistence type="predicted"/>
<dbReference type="AlphaFoldDB" id="A0A434A2H5"/>
<comment type="caution">
    <text evidence="2">The sequence shown here is derived from an EMBL/GenBank/DDBJ whole genome shotgun (WGS) entry which is preliminary data.</text>
</comment>
<feature type="transmembrane region" description="Helical" evidence="1">
    <location>
        <begin position="100"/>
        <end position="124"/>
    </location>
</feature>
<feature type="transmembrane region" description="Helical" evidence="1">
    <location>
        <begin position="136"/>
        <end position="159"/>
    </location>
</feature>
<keyword evidence="1" id="KW-0472">Membrane</keyword>
<organism evidence="2 3">
    <name type="scientific">Flavobacterium cupreum</name>
    <dbReference type="NCBI Taxonomy" id="2133766"/>
    <lineage>
        <taxon>Bacteria</taxon>
        <taxon>Pseudomonadati</taxon>
        <taxon>Bacteroidota</taxon>
        <taxon>Flavobacteriia</taxon>
        <taxon>Flavobacteriales</taxon>
        <taxon>Flavobacteriaceae</taxon>
        <taxon>Flavobacterium</taxon>
    </lineage>
</organism>
<protein>
    <submittedName>
        <fullName evidence="2">Uncharacterized protein</fullName>
    </submittedName>
</protein>
<evidence type="ECO:0000313" key="3">
    <source>
        <dbReference type="Proteomes" id="UP000288102"/>
    </source>
</evidence>
<keyword evidence="3" id="KW-1185">Reference proteome</keyword>
<sequence>MKDKFLDYYVNGALFLDALLVCIVWICNSNFSLISFIINSKEDNISIISDIISASISLAGFILAALTIIAAMRSNITNKAPEAAKNPLELFFSNGNYKSIVKVFVGSIKELVFVFIVAYIVWICKENLKNDFLFRTIVSMSLLMFLSVIRSLAVLFRIIHIND</sequence>
<accession>A0A434A2H5</accession>
<keyword evidence="1" id="KW-0812">Transmembrane</keyword>
<feature type="transmembrane region" description="Helical" evidence="1">
    <location>
        <begin position="12"/>
        <end position="39"/>
    </location>
</feature>